<dbReference type="InterPro" id="IPR046956">
    <property type="entry name" value="RLP23-like"/>
</dbReference>
<evidence type="ECO:0000256" key="11">
    <source>
        <dbReference type="SAM" id="SignalP"/>
    </source>
</evidence>
<evidence type="ECO:0000313" key="13">
    <source>
        <dbReference type="EMBL" id="PWA49027.1"/>
    </source>
</evidence>
<dbReference type="GO" id="GO:0005886">
    <property type="term" value="C:plasma membrane"/>
    <property type="evidence" value="ECO:0007669"/>
    <property type="project" value="UniProtKB-SubCell"/>
</dbReference>
<name>A0A2U1LJ47_ARTAN</name>
<dbReference type="PRINTS" id="PR00019">
    <property type="entry name" value="LEURICHRPT"/>
</dbReference>
<evidence type="ECO:0000313" key="14">
    <source>
        <dbReference type="Proteomes" id="UP000245207"/>
    </source>
</evidence>
<evidence type="ECO:0000256" key="1">
    <source>
        <dbReference type="ARBA" id="ARBA00004251"/>
    </source>
</evidence>
<keyword evidence="3" id="KW-1003">Cell membrane</keyword>
<reference evidence="13 14" key="1">
    <citation type="journal article" date="2018" name="Mol. Plant">
        <title>The genome of Artemisia annua provides insight into the evolution of Asteraceae family and artemisinin biosynthesis.</title>
        <authorList>
            <person name="Shen Q."/>
            <person name="Zhang L."/>
            <person name="Liao Z."/>
            <person name="Wang S."/>
            <person name="Yan T."/>
            <person name="Shi P."/>
            <person name="Liu M."/>
            <person name="Fu X."/>
            <person name="Pan Q."/>
            <person name="Wang Y."/>
            <person name="Lv Z."/>
            <person name="Lu X."/>
            <person name="Zhang F."/>
            <person name="Jiang W."/>
            <person name="Ma Y."/>
            <person name="Chen M."/>
            <person name="Hao X."/>
            <person name="Li L."/>
            <person name="Tang Y."/>
            <person name="Lv G."/>
            <person name="Zhou Y."/>
            <person name="Sun X."/>
            <person name="Brodelius P.E."/>
            <person name="Rose J.K.C."/>
            <person name="Tang K."/>
        </authorList>
    </citation>
    <scope>NUCLEOTIDE SEQUENCE [LARGE SCALE GENOMIC DNA]</scope>
    <source>
        <strain evidence="14">cv. Huhao1</strain>
        <tissue evidence="13">Leaf</tissue>
    </source>
</reference>
<evidence type="ECO:0000256" key="5">
    <source>
        <dbReference type="ARBA" id="ARBA00022692"/>
    </source>
</evidence>
<evidence type="ECO:0000259" key="12">
    <source>
        <dbReference type="Pfam" id="PF08263"/>
    </source>
</evidence>
<dbReference type="GO" id="GO:0006952">
    <property type="term" value="P:defense response"/>
    <property type="evidence" value="ECO:0007669"/>
    <property type="project" value="UniProtKB-ARBA"/>
</dbReference>
<dbReference type="Pfam" id="PF08263">
    <property type="entry name" value="LRRNT_2"/>
    <property type="match status" value="1"/>
</dbReference>
<dbReference type="InterPro" id="IPR001611">
    <property type="entry name" value="Leu-rich_rpt"/>
</dbReference>
<dbReference type="InterPro" id="IPR032675">
    <property type="entry name" value="LRR_dom_sf"/>
</dbReference>
<keyword evidence="7" id="KW-0677">Repeat</keyword>
<evidence type="ECO:0000256" key="8">
    <source>
        <dbReference type="ARBA" id="ARBA00022989"/>
    </source>
</evidence>
<dbReference type="SUPFAM" id="SSF52047">
    <property type="entry name" value="RNI-like"/>
    <property type="match status" value="1"/>
</dbReference>
<gene>
    <name evidence="13" type="ORF">CTI12_AA485570</name>
</gene>
<dbReference type="Pfam" id="PF13855">
    <property type="entry name" value="LRR_8"/>
    <property type="match status" value="1"/>
</dbReference>
<evidence type="ECO:0000256" key="9">
    <source>
        <dbReference type="ARBA" id="ARBA00023136"/>
    </source>
</evidence>
<accession>A0A2U1LJ47</accession>
<keyword evidence="9" id="KW-0472">Membrane</keyword>
<keyword evidence="4" id="KW-0433">Leucine-rich repeat</keyword>
<sequence length="723" mass="80791">MMGNTQWGLGIHMIIFISIISLSLSTVKCLGARNLTATCSNQERLALLKFKHSVKDEFGMLSSWNGGDCCKWKRVHCNGATGNVVSLHLRGNVELSYRELEGEDYESVVDILVGEDYYVTGDSEFSEEYQLVGDKVNPCLAELRHLKYLELSGNDFRGSRIPEFIGSFKKLSYLNLSNAGFIGNIPHHIGNLSNLKVLDLSTTEPVMVDDMAWFSGLSSLEHLSLNGVDLSGAQNLDRLLYTFPSLLKLSLSYCSLSNAHLGFHLNSNTKLSNIRHLDLSGNNIESQLPVFLQNMTSLAFLDLSGSNLSLLWNSANLLTMFPSLSELRLSRCELQTINISPTHLNFSTCSNLQQLDLSDNRIEGRFPDVLTNMSSLLSLDLSRNNLNSSVPAMPNLLKLDLSFNMIKHVGIRRQCHLKQLIVSFNRLEKEMVGPSINVSECPQYAFERLHLSRNDLSGNFLNSSISEILERLTNLRDLDLSHNELTGSIPHCFGNFYGMTELPWHTTAAFKSWYDGNVMQVIKGVTLEYSKMWGLVINMVLSSNKLIGEIPRELTALSGLLGLNLSHNHLIGHIPKCIGNMTSLFSLDFSSNELIGTIPPSIASLNFLSHLNLSHNNLSGRIPTGNQLQTLTDPSIYAANKDLCGAPLPKNCFNHEDTTTDTSKNKHEDANEHKKVWFYLITVRGFATGFWGFVEVFCSRSNGDKSFSCLLRQPWTKYMLQSR</sequence>
<evidence type="ECO:0000256" key="7">
    <source>
        <dbReference type="ARBA" id="ARBA00022737"/>
    </source>
</evidence>
<dbReference type="STRING" id="35608.A0A2U1LJ47"/>
<dbReference type="Pfam" id="PF00560">
    <property type="entry name" value="LRR_1"/>
    <property type="match status" value="7"/>
</dbReference>
<evidence type="ECO:0000256" key="6">
    <source>
        <dbReference type="ARBA" id="ARBA00022729"/>
    </source>
</evidence>
<comment type="similarity">
    <text evidence="2">Belongs to the RLP family.</text>
</comment>
<evidence type="ECO:0000256" key="10">
    <source>
        <dbReference type="ARBA" id="ARBA00023180"/>
    </source>
</evidence>
<dbReference type="EMBL" id="PKPP01009112">
    <property type="protein sequence ID" value="PWA49027.1"/>
    <property type="molecule type" value="Genomic_DNA"/>
</dbReference>
<dbReference type="SMART" id="SM00369">
    <property type="entry name" value="LRR_TYP"/>
    <property type="match status" value="6"/>
</dbReference>
<evidence type="ECO:0000256" key="4">
    <source>
        <dbReference type="ARBA" id="ARBA00022614"/>
    </source>
</evidence>
<dbReference type="Proteomes" id="UP000245207">
    <property type="component" value="Unassembled WGS sequence"/>
</dbReference>
<evidence type="ECO:0000256" key="3">
    <source>
        <dbReference type="ARBA" id="ARBA00022475"/>
    </source>
</evidence>
<feature type="chain" id="PRO_5015701022" evidence="11">
    <location>
        <begin position="26"/>
        <end position="723"/>
    </location>
</feature>
<feature type="signal peptide" evidence="11">
    <location>
        <begin position="1"/>
        <end position="25"/>
    </location>
</feature>
<keyword evidence="8" id="KW-1133">Transmembrane helix</keyword>
<dbReference type="AlphaFoldDB" id="A0A2U1LJ47"/>
<dbReference type="PANTHER" id="PTHR48063:SF112">
    <property type="entry name" value="RECEPTOR LIKE PROTEIN 30-LIKE"/>
    <property type="match status" value="1"/>
</dbReference>
<keyword evidence="5" id="KW-0812">Transmembrane</keyword>
<proteinExistence type="inferred from homology"/>
<protein>
    <submittedName>
        <fullName evidence="13">Leucine-rich repeat protein</fullName>
    </submittedName>
</protein>
<dbReference type="InterPro" id="IPR003591">
    <property type="entry name" value="Leu-rich_rpt_typical-subtyp"/>
</dbReference>
<comment type="caution">
    <text evidence="13">The sequence shown here is derived from an EMBL/GenBank/DDBJ whole genome shotgun (WGS) entry which is preliminary data.</text>
</comment>
<keyword evidence="14" id="KW-1185">Reference proteome</keyword>
<dbReference type="Gene3D" id="3.80.10.10">
    <property type="entry name" value="Ribonuclease Inhibitor"/>
    <property type="match status" value="3"/>
</dbReference>
<dbReference type="GO" id="GO:0051707">
    <property type="term" value="P:response to other organism"/>
    <property type="evidence" value="ECO:0007669"/>
    <property type="project" value="UniProtKB-ARBA"/>
</dbReference>
<dbReference type="OrthoDB" id="1060944at2759"/>
<dbReference type="InterPro" id="IPR013210">
    <property type="entry name" value="LRR_N_plant-typ"/>
</dbReference>
<dbReference type="FunFam" id="3.80.10.10:FF:000213">
    <property type="entry name" value="Tyrosine-sulfated glycopeptide receptor 1"/>
    <property type="match status" value="1"/>
</dbReference>
<keyword evidence="10" id="KW-0325">Glycoprotein</keyword>
<evidence type="ECO:0000256" key="2">
    <source>
        <dbReference type="ARBA" id="ARBA00009592"/>
    </source>
</evidence>
<comment type="subcellular location">
    <subcellularLocation>
        <location evidence="1">Cell membrane</location>
        <topology evidence="1">Single-pass type I membrane protein</topology>
    </subcellularLocation>
</comment>
<feature type="domain" description="Leucine-rich repeat-containing N-terminal plant-type" evidence="12">
    <location>
        <begin position="40"/>
        <end position="78"/>
    </location>
</feature>
<keyword evidence="6 11" id="KW-0732">Signal</keyword>
<dbReference type="PANTHER" id="PTHR48063">
    <property type="entry name" value="LRR RECEPTOR-LIKE KINASE"/>
    <property type="match status" value="1"/>
</dbReference>
<organism evidence="13 14">
    <name type="scientific">Artemisia annua</name>
    <name type="common">Sweet wormwood</name>
    <dbReference type="NCBI Taxonomy" id="35608"/>
    <lineage>
        <taxon>Eukaryota</taxon>
        <taxon>Viridiplantae</taxon>
        <taxon>Streptophyta</taxon>
        <taxon>Embryophyta</taxon>
        <taxon>Tracheophyta</taxon>
        <taxon>Spermatophyta</taxon>
        <taxon>Magnoliopsida</taxon>
        <taxon>eudicotyledons</taxon>
        <taxon>Gunneridae</taxon>
        <taxon>Pentapetalae</taxon>
        <taxon>asterids</taxon>
        <taxon>campanulids</taxon>
        <taxon>Asterales</taxon>
        <taxon>Asteraceae</taxon>
        <taxon>Asteroideae</taxon>
        <taxon>Anthemideae</taxon>
        <taxon>Artemisiinae</taxon>
        <taxon>Artemisia</taxon>
    </lineage>
</organism>